<feature type="signal peptide" evidence="1">
    <location>
        <begin position="1"/>
        <end position="32"/>
    </location>
</feature>
<evidence type="ECO:0000313" key="3">
    <source>
        <dbReference type="Proteomes" id="UP000272560"/>
    </source>
</evidence>
<keyword evidence="3" id="KW-1185">Reference proteome</keyword>
<name>A0A3A5M690_9MICC</name>
<feature type="chain" id="PRO_5039165551" evidence="1">
    <location>
        <begin position="33"/>
        <end position="142"/>
    </location>
</feature>
<dbReference type="AlphaFoldDB" id="A0A3A5M690"/>
<proteinExistence type="predicted"/>
<dbReference type="EMBL" id="QZVT01000002">
    <property type="protein sequence ID" value="RJT82044.1"/>
    <property type="molecule type" value="Genomic_DNA"/>
</dbReference>
<keyword evidence="1" id="KW-0732">Signal</keyword>
<dbReference type="RefSeq" id="WP_147394301.1">
    <property type="nucleotide sequence ID" value="NZ_QZVT01000002.1"/>
</dbReference>
<dbReference type="OrthoDB" id="4946880at2"/>
<dbReference type="Proteomes" id="UP000272560">
    <property type="component" value="Unassembled WGS sequence"/>
</dbReference>
<evidence type="ECO:0000256" key="1">
    <source>
        <dbReference type="SAM" id="SignalP"/>
    </source>
</evidence>
<accession>A0A3A5M690</accession>
<protein>
    <submittedName>
        <fullName evidence="2">Uncharacterized protein</fullName>
    </submittedName>
</protein>
<evidence type="ECO:0000313" key="2">
    <source>
        <dbReference type="EMBL" id="RJT82044.1"/>
    </source>
</evidence>
<sequence length="142" mass="16189">MKKSLSWRLFILVAGTLFGLLAGMSLSAPAIASPVQVAMDGNYHGDDEDLTLKVNRDGKLKVVGDDYDSNWVYVQVVQINHNGKQRIIDERYVWTQRGDFNYLIQKGKCDNSYQAYSHSEKDGWDKSDKMRIRCDKGGHHSY</sequence>
<gene>
    <name evidence="2" type="ORF">D6T63_04715</name>
</gene>
<organism evidence="2 3">
    <name type="scientific">Arthrobacter cheniae</name>
    <dbReference type="NCBI Taxonomy" id="1258888"/>
    <lineage>
        <taxon>Bacteria</taxon>
        <taxon>Bacillati</taxon>
        <taxon>Actinomycetota</taxon>
        <taxon>Actinomycetes</taxon>
        <taxon>Micrococcales</taxon>
        <taxon>Micrococcaceae</taxon>
        <taxon>Arthrobacter</taxon>
    </lineage>
</organism>
<reference evidence="2 3" key="1">
    <citation type="submission" date="2018-09" db="EMBL/GenBank/DDBJ databases">
        <title>Novel species of Arthrobacter.</title>
        <authorList>
            <person name="Liu Q."/>
            <person name="Xin Y.-H."/>
        </authorList>
    </citation>
    <scope>NUCLEOTIDE SEQUENCE [LARGE SCALE GENOMIC DNA]</scope>
    <source>
        <strain evidence="2 3">Hz2</strain>
    </source>
</reference>
<comment type="caution">
    <text evidence="2">The sequence shown here is derived from an EMBL/GenBank/DDBJ whole genome shotgun (WGS) entry which is preliminary data.</text>
</comment>